<dbReference type="CDD" id="cd06852">
    <property type="entry name" value="GT_MraY"/>
    <property type="match status" value="1"/>
</dbReference>
<feature type="transmembrane region" description="Helical" evidence="12">
    <location>
        <begin position="96"/>
        <end position="114"/>
    </location>
</feature>
<evidence type="ECO:0000256" key="14">
    <source>
        <dbReference type="PIRSR" id="PIRSR600715-1"/>
    </source>
</evidence>
<feature type="transmembrane region" description="Helical" evidence="12">
    <location>
        <begin position="70"/>
        <end position="90"/>
    </location>
</feature>
<feature type="transmembrane region" description="Helical" evidence="12">
    <location>
        <begin position="171"/>
        <end position="191"/>
    </location>
</feature>
<feature type="transmembrane region" description="Helical" evidence="12">
    <location>
        <begin position="237"/>
        <end position="254"/>
    </location>
</feature>
<keyword evidence="7 12" id="KW-0573">Peptidoglycan synthesis</keyword>
<dbReference type="GO" id="GO:0008360">
    <property type="term" value="P:regulation of cell shape"/>
    <property type="evidence" value="ECO:0007669"/>
    <property type="project" value="UniProtKB-KW"/>
</dbReference>
<dbReference type="Pfam" id="PF00953">
    <property type="entry name" value="Glycos_transf_4"/>
    <property type="match status" value="1"/>
</dbReference>
<proteinExistence type="inferred from homology"/>
<dbReference type="PROSITE" id="PS01347">
    <property type="entry name" value="MRAY_1"/>
    <property type="match status" value="1"/>
</dbReference>
<organism evidence="15 16">
    <name type="scientific">Desulfobulbus oligotrophicus</name>
    <dbReference type="NCBI Taxonomy" id="1909699"/>
    <lineage>
        <taxon>Bacteria</taxon>
        <taxon>Pseudomonadati</taxon>
        <taxon>Thermodesulfobacteriota</taxon>
        <taxon>Desulfobulbia</taxon>
        <taxon>Desulfobulbales</taxon>
        <taxon>Desulfobulbaceae</taxon>
        <taxon>Desulfobulbus</taxon>
    </lineage>
</organism>
<reference evidence="15 16" key="1">
    <citation type="submission" date="2020-05" db="EMBL/GenBank/DDBJ databases">
        <title>Complete genome of Desulfobulbus oligotrophicus.</title>
        <authorList>
            <person name="Podar M."/>
        </authorList>
    </citation>
    <scope>NUCLEOTIDE SEQUENCE [LARGE SCALE GENOMIC DNA]</scope>
    <source>
        <strain evidence="15 16">Prop6</strain>
    </source>
</reference>
<keyword evidence="10 12" id="KW-0131">Cell cycle</keyword>
<comment type="similarity">
    <text evidence="2 12">Belongs to the glycosyltransferase 4 family. MraY subfamily.</text>
</comment>
<keyword evidence="16" id="KW-1185">Reference proteome</keyword>
<feature type="transmembrane region" description="Helical" evidence="12">
    <location>
        <begin position="22"/>
        <end position="49"/>
    </location>
</feature>
<dbReference type="RefSeq" id="WP_199264171.1">
    <property type="nucleotide sequence ID" value="NZ_CP054140.1"/>
</dbReference>
<dbReference type="GO" id="GO:0071555">
    <property type="term" value="P:cell wall organization"/>
    <property type="evidence" value="ECO:0007669"/>
    <property type="project" value="UniProtKB-KW"/>
</dbReference>
<keyword evidence="12" id="KW-1003">Cell membrane</keyword>
<evidence type="ECO:0000256" key="13">
    <source>
        <dbReference type="NCBIfam" id="TIGR00445"/>
    </source>
</evidence>
<feature type="binding site" evidence="14">
    <location>
        <position position="190"/>
    </location>
    <ligand>
        <name>Mg(2+)</name>
        <dbReference type="ChEBI" id="CHEBI:18420"/>
    </ligand>
</feature>
<feature type="transmembrane region" description="Helical" evidence="12">
    <location>
        <begin position="134"/>
        <end position="151"/>
    </location>
</feature>
<dbReference type="EC" id="2.7.8.13" evidence="12 13"/>
<keyword evidence="9 12" id="KW-0472">Membrane</keyword>
<keyword evidence="12 14" id="KW-0460">Magnesium</keyword>
<keyword evidence="4 12" id="KW-0808">Transferase</keyword>
<dbReference type="HAMAP" id="MF_00038">
    <property type="entry name" value="MraY"/>
    <property type="match status" value="1"/>
</dbReference>
<dbReference type="GO" id="GO:0009252">
    <property type="term" value="P:peptidoglycan biosynthetic process"/>
    <property type="evidence" value="ECO:0007669"/>
    <property type="project" value="UniProtKB-UniRule"/>
</dbReference>
<sequence length="359" mass="39109">MFYNFLYQFHTELSLFNVFRYITFRSIGCSVTAFLIVVLVGPSFIAWLQKKQIGQVIRDDGPETHFSKKGIPTMGGLLILFAITGSALLWTDLRSGLVWVLIGISVFFGAIGSADDLKKIRKGNARGLSAKEKLVLQICGALAVGIFLLVTRSHDGVLSFPFFKTFHPDLGWWYLPFAVFVIVGASNAVNLTDGLDGLAAGPIVITASTYLIFSYVAGNAVVASYLQIPFVPGAGEVTVFCGGIVGACLGFLWFNCYPAEIFMGDVGSLSLGGTLGVVSIITKQEFLLVIVGGIFVMEATSVILQVGYFKMTGGKRIFLMAPFHHHFEKKGWLEPKVVVRFWIISIILGLIALATLKLR</sequence>
<feature type="transmembrane region" description="Helical" evidence="12">
    <location>
        <begin position="337"/>
        <end position="356"/>
    </location>
</feature>
<evidence type="ECO:0000256" key="5">
    <source>
        <dbReference type="ARBA" id="ARBA00022692"/>
    </source>
</evidence>
<dbReference type="PANTHER" id="PTHR22926:SF5">
    <property type="entry name" value="PHOSPHO-N-ACETYLMURAMOYL-PENTAPEPTIDE-TRANSFERASE HOMOLOG"/>
    <property type="match status" value="1"/>
</dbReference>
<dbReference type="PROSITE" id="PS01348">
    <property type="entry name" value="MRAY_2"/>
    <property type="match status" value="1"/>
</dbReference>
<feature type="transmembrane region" description="Helical" evidence="12">
    <location>
        <begin position="198"/>
        <end position="217"/>
    </location>
</feature>
<dbReference type="GO" id="GO:0051301">
    <property type="term" value="P:cell division"/>
    <property type="evidence" value="ECO:0007669"/>
    <property type="project" value="UniProtKB-KW"/>
</dbReference>
<evidence type="ECO:0000256" key="1">
    <source>
        <dbReference type="ARBA" id="ARBA00004141"/>
    </source>
</evidence>
<keyword evidence="3 12" id="KW-0132">Cell division</keyword>
<evidence type="ECO:0000313" key="16">
    <source>
        <dbReference type="Proteomes" id="UP000596092"/>
    </source>
</evidence>
<keyword evidence="12 14" id="KW-0479">Metal-binding</keyword>
<evidence type="ECO:0000256" key="3">
    <source>
        <dbReference type="ARBA" id="ARBA00022618"/>
    </source>
</evidence>
<dbReference type="PANTHER" id="PTHR22926">
    <property type="entry name" value="PHOSPHO-N-ACETYLMURAMOYL-PENTAPEPTIDE-TRANSFERASE"/>
    <property type="match status" value="1"/>
</dbReference>
<comment type="pathway">
    <text evidence="12">Cell wall biogenesis; peptidoglycan biosynthesis.</text>
</comment>
<dbReference type="Pfam" id="PF10555">
    <property type="entry name" value="MraY_sig1"/>
    <property type="match status" value="1"/>
</dbReference>
<keyword evidence="5 12" id="KW-0812">Transmembrane</keyword>
<dbReference type="GO" id="GO:0046872">
    <property type="term" value="F:metal ion binding"/>
    <property type="evidence" value="ECO:0007669"/>
    <property type="project" value="UniProtKB-KW"/>
</dbReference>
<evidence type="ECO:0000256" key="2">
    <source>
        <dbReference type="ARBA" id="ARBA00005583"/>
    </source>
</evidence>
<dbReference type="GO" id="GO:0005886">
    <property type="term" value="C:plasma membrane"/>
    <property type="evidence" value="ECO:0007669"/>
    <property type="project" value="UniProtKB-SubCell"/>
</dbReference>
<dbReference type="AlphaFoldDB" id="A0A7T6AQ46"/>
<evidence type="ECO:0000313" key="15">
    <source>
        <dbReference type="EMBL" id="QQG65348.1"/>
    </source>
</evidence>
<evidence type="ECO:0000256" key="4">
    <source>
        <dbReference type="ARBA" id="ARBA00022679"/>
    </source>
</evidence>
<dbReference type="UniPathway" id="UPA00219"/>
<evidence type="ECO:0000256" key="8">
    <source>
        <dbReference type="ARBA" id="ARBA00022989"/>
    </source>
</evidence>
<comment type="cofactor">
    <cofactor evidence="12 14">
        <name>Mg(2+)</name>
        <dbReference type="ChEBI" id="CHEBI:18420"/>
    </cofactor>
</comment>
<dbReference type="Proteomes" id="UP000596092">
    <property type="component" value="Chromosome"/>
</dbReference>
<comment type="function">
    <text evidence="12">Catalyzes the initial step of the lipid cycle reactions in the biosynthesis of the cell wall peptidoglycan: transfers peptidoglycan precursor phospho-MurNAc-pentapeptide from UDP-MurNAc-pentapeptide onto the lipid carrier undecaprenyl phosphate, yielding undecaprenyl-pyrophosphoryl-MurNAc-pentapeptide, known as lipid I.</text>
</comment>
<comment type="subcellular location">
    <subcellularLocation>
        <location evidence="12">Cell membrane</location>
        <topology evidence="12">Multi-pass membrane protein</topology>
    </subcellularLocation>
    <subcellularLocation>
        <location evidence="1">Membrane</location>
        <topology evidence="1">Multi-pass membrane protein</topology>
    </subcellularLocation>
</comment>
<evidence type="ECO:0000256" key="9">
    <source>
        <dbReference type="ARBA" id="ARBA00023136"/>
    </source>
</evidence>
<evidence type="ECO:0000256" key="12">
    <source>
        <dbReference type="HAMAP-Rule" id="MF_00038"/>
    </source>
</evidence>
<keyword evidence="6 12" id="KW-0133">Cell shape</keyword>
<comment type="catalytic activity">
    <reaction evidence="12">
        <text>UDP-N-acetyl-alpha-D-muramoyl-L-alanyl-gamma-D-glutamyl-meso-2,6-diaminopimeloyl-D-alanyl-D-alanine + di-trans,octa-cis-undecaprenyl phosphate = di-trans,octa-cis-undecaprenyl diphospho-N-acetyl-alpha-D-muramoyl-L-alanyl-D-glutamyl-meso-2,6-diaminopimeloyl-D-alanyl-D-alanine + UMP</text>
        <dbReference type="Rhea" id="RHEA:28386"/>
        <dbReference type="ChEBI" id="CHEBI:57865"/>
        <dbReference type="ChEBI" id="CHEBI:60392"/>
        <dbReference type="ChEBI" id="CHEBI:61386"/>
        <dbReference type="ChEBI" id="CHEBI:61387"/>
        <dbReference type="EC" id="2.7.8.13"/>
    </reaction>
</comment>
<dbReference type="EMBL" id="CP054140">
    <property type="protein sequence ID" value="QQG65348.1"/>
    <property type="molecule type" value="Genomic_DNA"/>
</dbReference>
<evidence type="ECO:0000256" key="10">
    <source>
        <dbReference type="ARBA" id="ARBA00023306"/>
    </source>
</evidence>
<accession>A0A7T6AQ46</accession>
<evidence type="ECO:0000256" key="6">
    <source>
        <dbReference type="ARBA" id="ARBA00022960"/>
    </source>
</evidence>
<feature type="binding site" evidence="14">
    <location>
        <position position="265"/>
    </location>
    <ligand>
        <name>Mg(2+)</name>
        <dbReference type="ChEBI" id="CHEBI:18420"/>
    </ligand>
</feature>
<dbReference type="InterPro" id="IPR003524">
    <property type="entry name" value="PNAcMuramoyl-5peptid_Trfase"/>
</dbReference>
<dbReference type="KEGG" id="dog:HP555_05440"/>
<dbReference type="NCBIfam" id="TIGR00445">
    <property type="entry name" value="mraY"/>
    <property type="match status" value="1"/>
</dbReference>
<name>A0A7T6AQ46_9BACT</name>
<keyword evidence="8 12" id="KW-1133">Transmembrane helix</keyword>
<evidence type="ECO:0000256" key="7">
    <source>
        <dbReference type="ARBA" id="ARBA00022984"/>
    </source>
</evidence>
<dbReference type="InterPro" id="IPR018480">
    <property type="entry name" value="PNAcMuramoyl-5peptid_Trfase_CS"/>
</dbReference>
<protein>
    <recommendedName>
        <fullName evidence="12 13">Phospho-N-acetylmuramoyl-pentapeptide-transferase</fullName>
        <ecNumber evidence="12 13">2.7.8.13</ecNumber>
    </recommendedName>
    <alternativeName>
        <fullName evidence="12">UDP-MurNAc-pentapeptide phosphotransferase</fullName>
    </alternativeName>
</protein>
<dbReference type="InterPro" id="IPR000715">
    <property type="entry name" value="Glycosyl_transferase_4"/>
</dbReference>
<gene>
    <name evidence="12" type="primary">mraY</name>
    <name evidence="15" type="ORF">HP555_05440</name>
</gene>
<evidence type="ECO:0000256" key="11">
    <source>
        <dbReference type="ARBA" id="ARBA00023316"/>
    </source>
</evidence>
<keyword evidence="11 12" id="KW-0961">Cell wall biogenesis/degradation</keyword>
<feature type="transmembrane region" description="Helical" evidence="12">
    <location>
        <begin position="287"/>
        <end position="309"/>
    </location>
</feature>
<dbReference type="GO" id="GO:0008963">
    <property type="term" value="F:phospho-N-acetylmuramoyl-pentapeptide-transferase activity"/>
    <property type="evidence" value="ECO:0007669"/>
    <property type="project" value="UniProtKB-UniRule"/>
</dbReference>